<sequence>MPRFFGPSDVFCAVNRQHGSCTILGNVRVDDKPTTTLFLDPTAFMGTYPANFRLVACLNESVTTGWTEVSGALDQNAGAIMAALAHVGNELSATGH</sequence>
<accession>A0A2N9L3J8</accession>
<protein>
    <submittedName>
        <fullName evidence="1">Uncharacterized protein</fullName>
    </submittedName>
</protein>
<evidence type="ECO:0000313" key="1">
    <source>
        <dbReference type="EMBL" id="SPE17830.1"/>
    </source>
</evidence>
<reference evidence="2" key="1">
    <citation type="submission" date="2018-02" db="EMBL/GenBank/DDBJ databases">
        <authorList>
            <person name="Hausmann B."/>
        </authorList>
    </citation>
    <scope>NUCLEOTIDE SEQUENCE [LARGE SCALE GENOMIC DNA]</scope>
    <source>
        <strain evidence="2">Peat soil MAG SbA5</strain>
    </source>
</reference>
<dbReference type="Proteomes" id="UP000239735">
    <property type="component" value="Unassembled WGS sequence"/>
</dbReference>
<gene>
    <name evidence="1" type="ORF">SBA5_1100010</name>
</gene>
<evidence type="ECO:0000313" key="2">
    <source>
        <dbReference type="Proteomes" id="UP000239735"/>
    </source>
</evidence>
<proteinExistence type="predicted"/>
<name>A0A2N9L3J8_9BACT</name>
<dbReference type="AlphaFoldDB" id="A0A2N9L3J8"/>
<dbReference type="EMBL" id="OKRB01000014">
    <property type="protein sequence ID" value="SPE17830.1"/>
    <property type="molecule type" value="Genomic_DNA"/>
</dbReference>
<organism evidence="1 2">
    <name type="scientific">Candidatus Sulfuritelmatomonas gaucii</name>
    <dbReference type="NCBI Taxonomy" id="2043161"/>
    <lineage>
        <taxon>Bacteria</taxon>
        <taxon>Pseudomonadati</taxon>
        <taxon>Acidobacteriota</taxon>
        <taxon>Terriglobia</taxon>
        <taxon>Terriglobales</taxon>
        <taxon>Acidobacteriaceae</taxon>
        <taxon>Candidatus Sulfuritelmatomonas</taxon>
    </lineage>
</organism>